<keyword evidence="3" id="KW-0560">Oxidoreductase</keyword>
<dbReference type="EC" id="1.1.1.369" evidence="3"/>
<evidence type="ECO:0000259" key="1">
    <source>
        <dbReference type="Pfam" id="PF01408"/>
    </source>
</evidence>
<evidence type="ECO:0000313" key="4">
    <source>
        <dbReference type="Proteomes" id="UP001162834"/>
    </source>
</evidence>
<dbReference type="RefSeq" id="WP_259311806.1">
    <property type="nucleotide sequence ID" value="NZ_CP087164.1"/>
</dbReference>
<dbReference type="SUPFAM" id="SSF55347">
    <property type="entry name" value="Glyceraldehyde-3-phosphate dehydrogenase-like, C-terminal domain"/>
    <property type="match status" value="1"/>
</dbReference>
<dbReference type="Pfam" id="PF22725">
    <property type="entry name" value="GFO_IDH_MocA_C3"/>
    <property type="match status" value="1"/>
</dbReference>
<dbReference type="Gene3D" id="3.30.360.10">
    <property type="entry name" value="Dihydrodipicolinate Reductase, domain 2"/>
    <property type="match status" value="1"/>
</dbReference>
<feature type="domain" description="GFO/IDH/MocA-like oxidoreductase" evidence="2">
    <location>
        <begin position="150"/>
        <end position="256"/>
    </location>
</feature>
<accession>A0A9E6Y182</accession>
<dbReference type="PANTHER" id="PTHR43377">
    <property type="entry name" value="BILIVERDIN REDUCTASE A"/>
    <property type="match status" value="1"/>
</dbReference>
<dbReference type="EMBL" id="CP087164">
    <property type="protein sequence ID" value="UGS37762.1"/>
    <property type="molecule type" value="Genomic_DNA"/>
</dbReference>
<proteinExistence type="predicted"/>
<dbReference type="InterPro" id="IPR036291">
    <property type="entry name" value="NAD(P)-bd_dom_sf"/>
</dbReference>
<dbReference type="InterPro" id="IPR055170">
    <property type="entry name" value="GFO_IDH_MocA-like_dom"/>
</dbReference>
<dbReference type="InterPro" id="IPR051450">
    <property type="entry name" value="Gfo/Idh/MocA_Oxidoreductases"/>
</dbReference>
<dbReference type="PANTHER" id="PTHR43377:SF6">
    <property type="entry name" value="GFO_IDH_MOCA-LIKE OXIDOREDUCTASE N-TERMINAL DOMAIN-CONTAINING PROTEIN"/>
    <property type="match status" value="1"/>
</dbReference>
<name>A0A9E6Y182_9ACTN</name>
<dbReference type="SUPFAM" id="SSF51735">
    <property type="entry name" value="NAD(P)-binding Rossmann-fold domains"/>
    <property type="match status" value="1"/>
</dbReference>
<dbReference type="AlphaFoldDB" id="A0A9E6Y182"/>
<evidence type="ECO:0000259" key="2">
    <source>
        <dbReference type="Pfam" id="PF22725"/>
    </source>
</evidence>
<evidence type="ECO:0000313" key="3">
    <source>
        <dbReference type="EMBL" id="UGS37762.1"/>
    </source>
</evidence>
<dbReference type="GO" id="GO:0000166">
    <property type="term" value="F:nucleotide binding"/>
    <property type="evidence" value="ECO:0007669"/>
    <property type="project" value="InterPro"/>
</dbReference>
<dbReference type="Proteomes" id="UP001162834">
    <property type="component" value="Chromosome"/>
</dbReference>
<gene>
    <name evidence="3" type="primary">iolG_2</name>
    <name evidence="3" type="ORF">DSM104329_04183</name>
</gene>
<dbReference type="GO" id="GO:0016491">
    <property type="term" value="F:oxidoreductase activity"/>
    <property type="evidence" value="ECO:0007669"/>
    <property type="project" value="UniProtKB-KW"/>
</dbReference>
<organism evidence="3 4">
    <name type="scientific">Capillimicrobium parvum</name>
    <dbReference type="NCBI Taxonomy" id="2884022"/>
    <lineage>
        <taxon>Bacteria</taxon>
        <taxon>Bacillati</taxon>
        <taxon>Actinomycetota</taxon>
        <taxon>Thermoleophilia</taxon>
        <taxon>Solirubrobacterales</taxon>
        <taxon>Capillimicrobiaceae</taxon>
        <taxon>Capillimicrobium</taxon>
    </lineage>
</organism>
<dbReference type="Pfam" id="PF01408">
    <property type="entry name" value="GFO_IDH_MocA"/>
    <property type="match status" value="1"/>
</dbReference>
<dbReference type="InterPro" id="IPR000683">
    <property type="entry name" value="Gfo/Idh/MocA-like_OxRdtase_N"/>
</dbReference>
<dbReference type="KEGG" id="sbae:DSM104329_04183"/>
<reference evidence="3" key="1">
    <citation type="journal article" date="2022" name="Int. J. Syst. Evol. Microbiol.">
        <title>Pseudomonas aegrilactucae sp. nov. and Pseudomonas morbosilactucae sp. nov., pathogens causing bacterial rot of lettuce in Japan.</title>
        <authorList>
            <person name="Sawada H."/>
            <person name="Fujikawa T."/>
            <person name="Satou M."/>
        </authorList>
    </citation>
    <scope>NUCLEOTIDE SEQUENCE</scope>
    <source>
        <strain evidence="3">0166_1</strain>
    </source>
</reference>
<keyword evidence="4" id="KW-1185">Reference proteome</keyword>
<feature type="domain" description="Gfo/Idh/MocA-like oxidoreductase N-terminal" evidence="1">
    <location>
        <begin position="23"/>
        <end position="141"/>
    </location>
</feature>
<dbReference type="Gene3D" id="3.40.50.720">
    <property type="entry name" value="NAD(P)-binding Rossmann-like Domain"/>
    <property type="match status" value="1"/>
</dbReference>
<protein>
    <submittedName>
        <fullName evidence="3">Inositol 2-dehydrogenase/D-chiro-inositol 3-dehydrogenase</fullName>
        <ecNumber evidence="3">1.1.1.369</ecNumber>
    </submittedName>
</protein>
<sequence length="367" mass="39578">MLLVAAGSQTTVASPLADTPPIGTAVVGYGYWGPNLVRNVIERPELEMRVMCDTDPVRRHACERRHPGLATVTEFDRVLDDPSIDAVLVATAPRTHHALVRRALLAGKHVLVEKPMARTTAEARDLITAARNAGRVLMPGHTFIYSPAVRLVGELIRDGVVGDVYFVTSSRMNLGKYQNDGVLCDLAPHDLSILFSWLDQCPVRVSASGCSVYRSDVAETAFMTVGFAEGATANIQVSWLAPRKVRQMVVVGSRRMVVYDDTASDEPVRIYDRGMDFGPPPANFGEYQLTYRTGEVVIPRVEPAEPLSLELADFAHAIVTGAQPQSHAELGLEVVGVLEAAETSVARHGAPVALPHLASATRDAVAG</sequence>